<dbReference type="Proteomes" id="UP001172684">
    <property type="component" value="Unassembled WGS sequence"/>
</dbReference>
<comment type="caution">
    <text evidence="3">The sequence shown here is derived from an EMBL/GenBank/DDBJ whole genome shotgun (WGS) entry which is preliminary data.</text>
</comment>
<reference evidence="3" key="1">
    <citation type="submission" date="2022-10" db="EMBL/GenBank/DDBJ databases">
        <title>Culturing micro-colonial fungi from biological soil crusts in the Mojave desert and describing Neophaeococcomyces mojavensis, and introducing the new genera and species Taxawa tesnikishii.</title>
        <authorList>
            <person name="Kurbessoian T."/>
            <person name="Stajich J.E."/>
        </authorList>
    </citation>
    <scope>NUCLEOTIDE SEQUENCE</scope>
    <source>
        <strain evidence="3">TK_1</strain>
    </source>
</reference>
<keyword evidence="4" id="KW-1185">Reference proteome</keyword>
<feature type="compositionally biased region" description="Pro residues" evidence="1">
    <location>
        <begin position="1"/>
        <end position="13"/>
    </location>
</feature>
<proteinExistence type="predicted"/>
<feature type="region of interest" description="Disordered" evidence="1">
    <location>
        <begin position="115"/>
        <end position="511"/>
    </location>
</feature>
<evidence type="ECO:0000256" key="2">
    <source>
        <dbReference type="SAM" id="Phobius"/>
    </source>
</evidence>
<dbReference type="PANTHER" id="PTHR28108:SF1">
    <property type="entry name" value="SWR1-COMPLEX PROTEIN 3"/>
    <property type="match status" value="1"/>
</dbReference>
<feature type="compositionally biased region" description="Low complexity" evidence="1">
    <location>
        <begin position="128"/>
        <end position="143"/>
    </location>
</feature>
<feature type="transmembrane region" description="Helical" evidence="2">
    <location>
        <begin position="85"/>
        <end position="111"/>
    </location>
</feature>
<keyword evidence="2" id="KW-1133">Transmembrane helix</keyword>
<feature type="compositionally biased region" description="Low complexity" evidence="1">
    <location>
        <begin position="384"/>
        <end position="393"/>
    </location>
</feature>
<evidence type="ECO:0000313" key="4">
    <source>
        <dbReference type="Proteomes" id="UP001172684"/>
    </source>
</evidence>
<dbReference type="InterPro" id="IPR037651">
    <property type="entry name" value="Swc3"/>
</dbReference>
<gene>
    <name evidence="3" type="ORF">H2201_001581</name>
</gene>
<feature type="compositionally biased region" description="Low complexity" evidence="1">
    <location>
        <begin position="410"/>
        <end position="421"/>
    </location>
</feature>
<keyword evidence="2" id="KW-0472">Membrane</keyword>
<feature type="compositionally biased region" description="Polar residues" evidence="1">
    <location>
        <begin position="467"/>
        <end position="476"/>
    </location>
</feature>
<feature type="compositionally biased region" description="Pro residues" evidence="1">
    <location>
        <begin position="213"/>
        <end position="222"/>
    </location>
</feature>
<feature type="compositionally biased region" description="Pro residues" evidence="1">
    <location>
        <begin position="400"/>
        <end position="409"/>
    </location>
</feature>
<feature type="compositionally biased region" description="Gly residues" evidence="1">
    <location>
        <begin position="156"/>
        <end position="172"/>
    </location>
</feature>
<dbReference type="PANTHER" id="PTHR28108">
    <property type="entry name" value="SWR1-COMPLEX PROTEIN 3"/>
    <property type="match status" value="1"/>
</dbReference>
<accession>A0ABQ9P712</accession>
<feature type="compositionally biased region" description="Pro residues" evidence="1">
    <location>
        <begin position="190"/>
        <end position="206"/>
    </location>
</feature>
<feature type="transmembrane region" description="Helical" evidence="2">
    <location>
        <begin position="55"/>
        <end position="73"/>
    </location>
</feature>
<protein>
    <submittedName>
        <fullName evidence="3">Uncharacterized protein</fullName>
    </submittedName>
</protein>
<name>A0ABQ9P712_9PEZI</name>
<feature type="compositionally biased region" description="Low complexity" evidence="1">
    <location>
        <begin position="477"/>
        <end position="498"/>
    </location>
</feature>
<keyword evidence="2" id="KW-0812">Transmembrane</keyword>
<dbReference type="EMBL" id="JAPDRL010000008">
    <property type="protein sequence ID" value="KAJ9668152.1"/>
    <property type="molecule type" value="Genomic_DNA"/>
</dbReference>
<evidence type="ECO:0000313" key="3">
    <source>
        <dbReference type="EMBL" id="KAJ9668152.1"/>
    </source>
</evidence>
<feature type="compositionally biased region" description="Basic and acidic residues" evidence="1">
    <location>
        <begin position="233"/>
        <end position="383"/>
    </location>
</feature>
<evidence type="ECO:0000256" key="1">
    <source>
        <dbReference type="SAM" id="MobiDB-lite"/>
    </source>
</evidence>
<feature type="region of interest" description="Disordered" evidence="1">
    <location>
        <begin position="1"/>
        <end position="21"/>
    </location>
</feature>
<sequence>MDGPPPPPPPPHGANPKSSNGSGLPPGNYDIFIIPPHSSGGGFVYLPSLQPQRNSFLAGVACTLLAIGVWTIVEPVVKQWFASTIANMSGGGGGGGMVLLVIGVGIAGWAWGKTQSERPVAGSEDGPRGSPAGGASPRPGAGSHTHSGGYQQRGDGFAGGGSPPQNPGGGPGYGPPPNTHHHHQRQHEQWPPPPPPPPRPPSPPFSEPDANPKSPPKSPPKPESNRSSSASWEKAREETRKREEERKRQAEEKKRQEEEERKRKEAEQAAKAAEEKKKWETARAREKEAAARAQRERSAQERVKKLREEQEAKEKEAREKLEREIREKVEAEAAAVKAKEDAERAKADAEKAAKAKADVDRAERLKAVRERAEKAKQEREAAAKAKAAAAAQASHDASAPKPPAPPSIRSPPSTRFPPSTKTYGVGERTDPYAPAPPPPRVPYEKPSAKSYIGTDSPSAFRPYDAATPQQRPNHAKSTSSFSSSYTSSYAPSATTARTTPPPSHRGPYSTSDPDKIVIKAVYLFSNLFPKPVAELVAGVDRVTDGLILRMTTEGLFIDDDVRDVAQREWDVKAWTVKAVEVFCPKAPAGLLPVGSGEREGGKEHAGLRFFSGQTGGNGGPGKVSPEDTDLAVEKLLRSCKASCSGGVAGDQKSGLHVLRATIKDQEGRKYVFLIDETEGWKVAVGLQRMRRGSMVRGMAVVGMPAMEVRRLAAFWTPPQ</sequence>
<organism evidence="3 4">
    <name type="scientific">Coniosporium apollinis</name>
    <dbReference type="NCBI Taxonomy" id="61459"/>
    <lineage>
        <taxon>Eukaryota</taxon>
        <taxon>Fungi</taxon>
        <taxon>Dikarya</taxon>
        <taxon>Ascomycota</taxon>
        <taxon>Pezizomycotina</taxon>
        <taxon>Dothideomycetes</taxon>
        <taxon>Dothideomycetes incertae sedis</taxon>
        <taxon>Coniosporium</taxon>
    </lineage>
</organism>